<gene>
    <name evidence="1" type="ORF">ACFSTE_13375</name>
</gene>
<keyword evidence="2" id="KW-1185">Reference proteome</keyword>
<comment type="caution">
    <text evidence="1">The sequence shown here is derived from an EMBL/GenBank/DDBJ whole genome shotgun (WGS) entry which is preliminary data.</text>
</comment>
<dbReference type="EMBL" id="JBHULX010000027">
    <property type="protein sequence ID" value="MFD2591822.1"/>
    <property type="molecule type" value="Genomic_DNA"/>
</dbReference>
<evidence type="ECO:0008006" key="3">
    <source>
        <dbReference type="Google" id="ProtNLM"/>
    </source>
</evidence>
<name>A0ABW5N9U5_9FLAO</name>
<reference evidence="2" key="1">
    <citation type="journal article" date="2019" name="Int. J. Syst. Evol. Microbiol.">
        <title>The Global Catalogue of Microorganisms (GCM) 10K type strain sequencing project: providing services to taxonomists for standard genome sequencing and annotation.</title>
        <authorList>
            <consortium name="The Broad Institute Genomics Platform"/>
            <consortium name="The Broad Institute Genome Sequencing Center for Infectious Disease"/>
            <person name="Wu L."/>
            <person name="Ma J."/>
        </authorList>
    </citation>
    <scope>NUCLEOTIDE SEQUENCE [LARGE SCALE GENOMIC DNA]</scope>
    <source>
        <strain evidence="2">KCTC 42423</strain>
    </source>
</reference>
<dbReference type="RefSeq" id="WP_176027705.1">
    <property type="nucleotide sequence ID" value="NZ_JBHSJV010000001.1"/>
</dbReference>
<evidence type="ECO:0000313" key="1">
    <source>
        <dbReference type="EMBL" id="MFD2591822.1"/>
    </source>
</evidence>
<evidence type="ECO:0000313" key="2">
    <source>
        <dbReference type="Proteomes" id="UP001597459"/>
    </source>
</evidence>
<dbReference type="Proteomes" id="UP001597459">
    <property type="component" value="Unassembled WGS sequence"/>
</dbReference>
<organism evidence="1 2">
    <name type="scientific">Aquimarina hainanensis</name>
    <dbReference type="NCBI Taxonomy" id="1578017"/>
    <lineage>
        <taxon>Bacteria</taxon>
        <taxon>Pseudomonadati</taxon>
        <taxon>Bacteroidota</taxon>
        <taxon>Flavobacteriia</taxon>
        <taxon>Flavobacteriales</taxon>
        <taxon>Flavobacteriaceae</taxon>
        <taxon>Aquimarina</taxon>
    </lineage>
</organism>
<proteinExistence type="predicted"/>
<dbReference type="PROSITE" id="PS51257">
    <property type="entry name" value="PROKAR_LIPOPROTEIN"/>
    <property type="match status" value="1"/>
</dbReference>
<sequence>MDILKKGIAGIAVIIFFLSCTGESKKGELVEKDTMYQLKERGWTSRSMTRLYEGLSYKATQVPVPFYLAKQFPEKDLREIDSIYQTVKTERIVEINFEQEKGKDLLEETFTRMDYESGVKYMAFEIQKDFKAITQSGDSIRCSGVTFERNFKLAPYKKVLLYFEGVPEGESIEILYEDLLFGNGLIRFQFTDPPIAL</sequence>
<accession>A0ABW5N9U5</accession>
<protein>
    <recommendedName>
        <fullName evidence="3">Lipoprotein</fullName>
    </recommendedName>
</protein>